<dbReference type="AlphaFoldDB" id="A0A0C5WIS3"/>
<reference evidence="2 3" key="1">
    <citation type="submission" date="2013-05" db="EMBL/GenBank/DDBJ databases">
        <title>Complete genome sequence of the lipase-producing bacterium Photobacterium gaetbulicola Gung47.</title>
        <authorList>
            <person name="Kim Y.-O."/>
        </authorList>
    </citation>
    <scope>NUCLEOTIDE SEQUENCE [LARGE SCALE GENOMIC DNA]</scope>
    <source>
        <strain evidence="2 3">Gung47</strain>
    </source>
</reference>
<dbReference type="EMBL" id="CP005973">
    <property type="protein sequence ID" value="AJR06072.1"/>
    <property type="molecule type" value="Genomic_DNA"/>
</dbReference>
<proteinExistence type="predicted"/>
<organism evidence="2 3">
    <name type="scientific">Photobacterium gaetbulicola Gung47</name>
    <dbReference type="NCBI Taxonomy" id="658445"/>
    <lineage>
        <taxon>Bacteria</taxon>
        <taxon>Pseudomonadati</taxon>
        <taxon>Pseudomonadota</taxon>
        <taxon>Gammaproteobacteria</taxon>
        <taxon>Vibrionales</taxon>
        <taxon>Vibrionaceae</taxon>
        <taxon>Photobacterium</taxon>
    </lineage>
</organism>
<keyword evidence="1" id="KW-0472">Membrane</keyword>
<sequence>MDIIMQNRLGTAIQLVLATSIFYLGYTIYSFTNTINKVVDTYPQMMAEINTTADKLEIEQWLLLAKTFEELSPQALDLADDIKATIDGVNKTVASVDNKIPMLLDEVKVIRSETIPLLVQTVETVNSTTLPVALDELKQYRTNVIPAVIIESKGYRKTTIPAIIAESEQLRNDVPIMLAKTDEIVEKSEQLTQQATQGAVKGVLLSPVNLIRDAGTGLISLPATRVPEKE</sequence>
<keyword evidence="3" id="KW-1185">Reference proteome</keyword>
<dbReference type="HOGENOM" id="CLU_1288446_0_0_6"/>
<keyword evidence="1" id="KW-0812">Transmembrane</keyword>
<protein>
    <recommendedName>
        <fullName evidence="4">Methyl-accepting chemotaxis protein</fullName>
    </recommendedName>
</protein>
<evidence type="ECO:0000313" key="3">
    <source>
        <dbReference type="Proteomes" id="UP000032303"/>
    </source>
</evidence>
<feature type="transmembrane region" description="Helical" evidence="1">
    <location>
        <begin position="12"/>
        <end position="31"/>
    </location>
</feature>
<name>A0A0C5WIS3_9GAMM</name>
<keyword evidence="1" id="KW-1133">Transmembrane helix</keyword>
<dbReference type="Proteomes" id="UP000032303">
    <property type="component" value="Chromosome 1"/>
</dbReference>
<gene>
    <name evidence="2" type="ORF">H744_1c1047</name>
</gene>
<evidence type="ECO:0000256" key="1">
    <source>
        <dbReference type="SAM" id="Phobius"/>
    </source>
</evidence>
<dbReference type="KEGG" id="pgb:H744_1c1047"/>
<evidence type="ECO:0008006" key="4">
    <source>
        <dbReference type="Google" id="ProtNLM"/>
    </source>
</evidence>
<accession>A0A0C5WIS3</accession>
<dbReference type="PATRIC" id="fig|658445.3.peg.1130"/>
<evidence type="ECO:0000313" key="2">
    <source>
        <dbReference type="EMBL" id="AJR06072.1"/>
    </source>
</evidence>